<evidence type="ECO:0000256" key="1">
    <source>
        <dbReference type="ARBA" id="ARBA00000553"/>
    </source>
</evidence>
<keyword evidence="4" id="KW-0808">Transferase</keyword>
<dbReference type="RefSeq" id="WP_186879252.1">
    <property type="nucleotide sequence ID" value="NZ_JACOPN010000011.1"/>
</dbReference>
<evidence type="ECO:0000313" key="12">
    <source>
        <dbReference type="EMBL" id="MBC5718181.1"/>
    </source>
</evidence>
<comment type="function">
    <text evidence="2">Purine nucleoside enzyme that catalyzes the phosphorolysis of adenosine and inosine nucleosides, yielding D-ribose 1-phosphate and the respective free bases, adenine and hypoxanthine. Also catalyzes the phosphorolysis of S-methyl-5'-thioadenosine into adenine and S-methyl-5-thio-alpha-D-ribose 1-phosphate. Also has adenosine deaminase activity.</text>
</comment>
<gene>
    <name evidence="12" type="primary">pgeF</name>
    <name evidence="12" type="ORF">H8S55_12830</name>
</gene>
<evidence type="ECO:0000256" key="2">
    <source>
        <dbReference type="ARBA" id="ARBA00003215"/>
    </source>
</evidence>
<keyword evidence="5" id="KW-0479">Metal-binding</keyword>
<dbReference type="AlphaFoldDB" id="A0A8J6J6S0"/>
<dbReference type="NCBIfam" id="TIGR00726">
    <property type="entry name" value="peptidoglycan editing factor PgeF"/>
    <property type="match status" value="1"/>
</dbReference>
<dbReference type="SUPFAM" id="SSF64438">
    <property type="entry name" value="CNF1/YfiH-like putative cysteine hydrolases"/>
    <property type="match status" value="1"/>
</dbReference>
<keyword evidence="13" id="KW-1185">Reference proteome</keyword>
<keyword evidence="7" id="KW-0862">Zinc</keyword>
<evidence type="ECO:0000256" key="8">
    <source>
        <dbReference type="ARBA" id="ARBA00047989"/>
    </source>
</evidence>
<comment type="catalytic activity">
    <reaction evidence="10">
        <text>S-methyl-5'-thioadenosine + phosphate = 5-(methylsulfanyl)-alpha-D-ribose 1-phosphate + adenine</text>
        <dbReference type="Rhea" id="RHEA:11852"/>
        <dbReference type="ChEBI" id="CHEBI:16708"/>
        <dbReference type="ChEBI" id="CHEBI:17509"/>
        <dbReference type="ChEBI" id="CHEBI:43474"/>
        <dbReference type="ChEBI" id="CHEBI:58533"/>
        <dbReference type="EC" id="2.4.2.28"/>
    </reaction>
    <physiologicalReaction direction="left-to-right" evidence="10">
        <dbReference type="Rhea" id="RHEA:11853"/>
    </physiologicalReaction>
</comment>
<accession>A0A8J6J6S0</accession>
<comment type="catalytic activity">
    <reaction evidence="8">
        <text>adenosine + H2O + H(+) = inosine + NH4(+)</text>
        <dbReference type="Rhea" id="RHEA:24408"/>
        <dbReference type="ChEBI" id="CHEBI:15377"/>
        <dbReference type="ChEBI" id="CHEBI:15378"/>
        <dbReference type="ChEBI" id="CHEBI:16335"/>
        <dbReference type="ChEBI" id="CHEBI:17596"/>
        <dbReference type="ChEBI" id="CHEBI:28938"/>
        <dbReference type="EC" id="3.5.4.4"/>
    </reaction>
    <physiologicalReaction direction="left-to-right" evidence="8">
        <dbReference type="Rhea" id="RHEA:24409"/>
    </physiologicalReaction>
</comment>
<dbReference type="Proteomes" id="UP000602260">
    <property type="component" value="Unassembled WGS sequence"/>
</dbReference>
<dbReference type="GO" id="GO:0017061">
    <property type="term" value="F:S-methyl-5-thioadenosine phosphorylase activity"/>
    <property type="evidence" value="ECO:0007669"/>
    <property type="project" value="UniProtKB-EC"/>
</dbReference>
<evidence type="ECO:0000256" key="10">
    <source>
        <dbReference type="ARBA" id="ARBA00049893"/>
    </source>
</evidence>
<comment type="caution">
    <text evidence="12">The sequence shown here is derived from an EMBL/GenBank/DDBJ whole genome shotgun (WGS) entry which is preliminary data.</text>
</comment>
<sequence>MEIVFQERHGVPFYACTDPRWCGAPHGFSTRLGGVSPAPWDSLNLGAGRGDDPARVGENFRRFCRAVGTDADALVKNRQVHGTTIRSVTRADVLSDPSLPGEFPADGLVTDQPGVCLTIFSGDCIPILLYDPIRRVIAAVHAGWRGTAAGAAAQGVLAMTERYGCRPEDILAAIGPGIAPCCFQTHADVPDGLRAGLGAAAQDFIFPISGTDKFHVDLKGANARWLERTGLDPARIALCPDCTACRLDRFWSHRIQGTRRGSMAAMIQLAEP</sequence>
<evidence type="ECO:0000313" key="13">
    <source>
        <dbReference type="Proteomes" id="UP000602260"/>
    </source>
</evidence>
<protein>
    <recommendedName>
        <fullName evidence="11">Purine nucleoside phosphorylase</fullName>
    </recommendedName>
</protein>
<evidence type="ECO:0000256" key="9">
    <source>
        <dbReference type="ARBA" id="ARBA00048968"/>
    </source>
</evidence>
<comment type="catalytic activity">
    <reaction evidence="1">
        <text>inosine + phosphate = alpha-D-ribose 1-phosphate + hypoxanthine</text>
        <dbReference type="Rhea" id="RHEA:27646"/>
        <dbReference type="ChEBI" id="CHEBI:17368"/>
        <dbReference type="ChEBI" id="CHEBI:17596"/>
        <dbReference type="ChEBI" id="CHEBI:43474"/>
        <dbReference type="ChEBI" id="CHEBI:57720"/>
        <dbReference type="EC" id="2.4.2.1"/>
    </reaction>
    <physiologicalReaction direction="left-to-right" evidence="1">
        <dbReference type="Rhea" id="RHEA:27647"/>
    </physiologicalReaction>
</comment>
<dbReference type="EMBL" id="JACOPN010000011">
    <property type="protein sequence ID" value="MBC5718181.1"/>
    <property type="molecule type" value="Genomic_DNA"/>
</dbReference>
<dbReference type="InterPro" id="IPR003730">
    <property type="entry name" value="Cu_polyphenol_OxRdtase"/>
</dbReference>
<keyword evidence="6" id="KW-0378">Hydrolase</keyword>
<dbReference type="Gene3D" id="3.60.140.10">
    <property type="entry name" value="CNF1/YfiH-like putative cysteine hydrolases"/>
    <property type="match status" value="1"/>
</dbReference>
<evidence type="ECO:0000256" key="4">
    <source>
        <dbReference type="ARBA" id="ARBA00022679"/>
    </source>
</evidence>
<dbReference type="InterPro" id="IPR038371">
    <property type="entry name" value="Cu_polyphenol_OxRdtase_sf"/>
</dbReference>
<reference evidence="12" key="1">
    <citation type="submission" date="2020-08" db="EMBL/GenBank/DDBJ databases">
        <title>Genome public.</title>
        <authorList>
            <person name="Liu C."/>
            <person name="Sun Q."/>
        </authorList>
    </citation>
    <scope>NUCLEOTIDE SEQUENCE</scope>
    <source>
        <strain evidence="12">BX5</strain>
    </source>
</reference>
<dbReference type="PANTHER" id="PTHR30616:SF2">
    <property type="entry name" value="PURINE NUCLEOSIDE PHOSPHORYLASE LACC1"/>
    <property type="match status" value="1"/>
</dbReference>
<dbReference type="PANTHER" id="PTHR30616">
    <property type="entry name" value="UNCHARACTERIZED PROTEIN YFIH"/>
    <property type="match status" value="1"/>
</dbReference>
<dbReference type="CDD" id="cd16833">
    <property type="entry name" value="YfiH"/>
    <property type="match status" value="1"/>
</dbReference>
<evidence type="ECO:0000256" key="7">
    <source>
        <dbReference type="ARBA" id="ARBA00022833"/>
    </source>
</evidence>
<dbReference type="InterPro" id="IPR011324">
    <property type="entry name" value="Cytotoxic_necrot_fac-like_cat"/>
</dbReference>
<proteinExistence type="inferred from homology"/>
<evidence type="ECO:0000256" key="5">
    <source>
        <dbReference type="ARBA" id="ARBA00022723"/>
    </source>
</evidence>
<organism evidence="12 13">
    <name type="scientific">Flintibacter faecis</name>
    <dbReference type="NCBI Taxonomy" id="2763047"/>
    <lineage>
        <taxon>Bacteria</taxon>
        <taxon>Bacillati</taxon>
        <taxon>Bacillota</taxon>
        <taxon>Clostridia</taxon>
        <taxon>Eubacteriales</taxon>
        <taxon>Flintibacter</taxon>
    </lineage>
</organism>
<dbReference type="GO" id="GO:0016787">
    <property type="term" value="F:hydrolase activity"/>
    <property type="evidence" value="ECO:0007669"/>
    <property type="project" value="UniProtKB-KW"/>
</dbReference>
<name>A0A8J6J6S0_9FIRM</name>
<dbReference type="Pfam" id="PF02578">
    <property type="entry name" value="Cu-oxidase_4"/>
    <property type="match status" value="1"/>
</dbReference>
<evidence type="ECO:0000256" key="3">
    <source>
        <dbReference type="ARBA" id="ARBA00007353"/>
    </source>
</evidence>
<evidence type="ECO:0000256" key="11">
    <source>
        <dbReference type="RuleBase" id="RU361274"/>
    </source>
</evidence>
<evidence type="ECO:0000256" key="6">
    <source>
        <dbReference type="ARBA" id="ARBA00022801"/>
    </source>
</evidence>
<comment type="similarity">
    <text evidence="3 11">Belongs to the purine nucleoside phosphorylase YfiH/LACC1 family.</text>
</comment>
<dbReference type="GO" id="GO:0005507">
    <property type="term" value="F:copper ion binding"/>
    <property type="evidence" value="ECO:0007669"/>
    <property type="project" value="TreeGrafter"/>
</dbReference>
<comment type="catalytic activity">
    <reaction evidence="9">
        <text>adenosine + phosphate = alpha-D-ribose 1-phosphate + adenine</text>
        <dbReference type="Rhea" id="RHEA:27642"/>
        <dbReference type="ChEBI" id="CHEBI:16335"/>
        <dbReference type="ChEBI" id="CHEBI:16708"/>
        <dbReference type="ChEBI" id="CHEBI:43474"/>
        <dbReference type="ChEBI" id="CHEBI:57720"/>
        <dbReference type="EC" id="2.4.2.1"/>
    </reaction>
    <physiologicalReaction direction="left-to-right" evidence="9">
        <dbReference type="Rhea" id="RHEA:27643"/>
    </physiologicalReaction>
</comment>